<evidence type="ECO:0000256" key="7">
    <source>
        <dbReference type="ARBA" id="ARBA00022723"/>
    </source>
</evidence>
<dbReference type="PROSITE" id="PS51987">
    <property type="entry name" value="GS_CATALYTIC"/>
    <property type="match status" value="1"/>
</dbReference>
<keyword evidence="6 18" id="KW-0436">Ligase</keyword>
<accession>A0A0R1P1A4</accession>
<organism evidence="21 22">
    <name type="scientific">Limosilactobacillus mucosae DSM 13345</name>
    <dbReference type="NCBI Taxonomy" id="1423771"/>
    <lineage>
        <taxon>Bacteria</taxon>
        <taxon>Bacillati</taxon>
        <taxon>Bacillota</taxon>
        <taxon>Bacilli</taxon>
        <taxon>Lactobacillales</taxon>
        <taxon>Lactobacillaceae</taxon>
        <taxon>Limosilactobacillus</taxon>
    </lineage>
</organism>
<dbReference type="PANTHER" id="PTHR43785:SF12">
    <property type="entry name" value="TYPE-1 GLUTAMINE SYNTHETASE 2"/>
    <property type="match status" value="1"/>
</dbReference>
<evidence type="ECO:0000256" key="3">
    <source>
        <dbReference type="ARBA" id="ARBA00012937"/>
    </source>
</evidence>
<feature type="binding site" evidence="12">
    <location>
        <begin position="249"/>
        <end position="250"/>
    </location>
    <ligand>
        <name>L-glutamate</name>
        <dbReference type="ChEBI" id="CHEBI:29985"/>
    </ligand>
</feature>
<feature type="binding site" evidence="14">
    <location>
        <position position="254"/>
    </location>
    <ligand>
        <name>Mg(2+)</name>
        <dbReference type="ChEBI" id="CHEBI:18420"/>
        <label>1</label>
    </ligand>
</feature>
<comment type="subcellular location">
    <subcellularLocation>
        <location evidence="1">Cytoplasm</location>
    </subcellularLocation>
</comment>
<feature type="domain" description="GS catalytic" evidence="20">
    <location>
        <begin position="117"/>
        <end position="454"/>
    </location>
</feature>
<feature type="domain" description="GS beta-grasp" evidence="19">
    <location>
        <begin position="25"/>
        <end position="110"/>
    </location>
</feature>
<dbReference type="PROSITE" id="PS00181">
    <property type="entry name" value="GLNA_ATP"/>
    <property type="match status" value="1"/>
</dbReference>
<feature type="binding site" evidence="14">
    <location>
        <position position="198"/>
    </location>
    <ligand>
        <name>Mg(2+)</name>
        <dbReference type="ChEBI" id="CHEBI:18420"/>
        <label>1</label>
    </ligand>
</feature>
<evidence type="ECO:0000256" key="6">
    <source>
        <dbReference type="ARBA" id="ARBA00022598"/>
    </source>
</evidence>
<dbReference type="InterPro" id="IPR004809">
    <property type="entry name" value="Gln_synth_I"/>
</dbReference>
<evidence type="ECO:0000256" key="13">
    <source>
        <dbReference type="PIRSR" id="PIRSR604809-2"/>
    </source>
</evidence>
<evidence type="ECO:0000313" key="21">
    <source>
        <dbReference type="EMBL" id="KRL26286.1"/>
    </source>
</evidence>
<evidence type="ECO:0000256" key="11">
    <source>
        <dbReference type="ARBA" id="ARBA00049436"/>
    </source>
</evidence>
<dbReference type="Pfam" id="PF03951">
    <property type="entry name" value="Gln-synt_N"/>
    <property type="match status" value="1"/>
</dbReference>
<keyword evidence="7 14" id="KW-0479">Metal-binding</keyword>
<dbReference type="PROSITE" id="PS51986">
    <property type="entry name" value="GS_BETA_GRASP"/>
    <property type="match status" value="1"/>
</dbReference>
<dbReference type="SUPFAM" id="SSF54368">
    <property type="entry name" value="Glutamine synthetase, N-terminal domain"/>
    <property type="match status" value="1"/>
</dbReference>
<keyword evidence="10 14" id="KW-0460">Magnesium</keyword>
<dbReference type="GO" id="GO:0005737">
    <property type="term" value="C:cytoplasm"/>
    <property type="evidence" value="ECO:0007669"/>
    <property type="project" value="UniProtKB-SubCell"/>
</dbReference>
<evidence type="ECO:0000256" key="9">
    <source>
        <dbReference type="ARBA" id="ARBA00022840"/>
    </source>
</evidence>
<dbReference type="FunFam" id="3.30.590.10:FF:000003">
    <property type="entry name" value="Glutamine synthetase 2"/>
    <property type="match status" value="1"/>
</dbReference>
<feature type="binding site" evidence="12">
    <location>
        <position position="345"/>
    </location>
    <ligand>
        <name>L-glutamate</name>
        <dbReference type="ChEBI" id="CHEBI:29985"/>
    </ligand>
</feature>
<dbReference type="GO" id="GO:0046872">
    <property type="term" value="F:metal ion binding"/>
    <property type="evidence" value="ECO:0007669"/>
    <property type="project" value="UniProtKB-KW"/>
</dbReference>
<protein>
    <recommendedName>
        <fullName evidence="4 18">Glutamine synthetase</fullName>
        <ecNumber evidence="3 18">6.3.1.2</ecNumber>
    </recommendedName>
</protein>
<dbReference type="InterPro" id="IPR027302">
    <property type="entry name" value="Gln_synth_N_conserv_site"/>
</dbReference>
<dbReference type="PANTHER" id="PTHR43785">
    <property type="entry name" value="GAMMA-GLUTAMYLPUTRESCINE SYNTHETASE"/>
    <property type="match status" value="1"/>
</dbReference>
<evidence type="ECO:0000256" key="2">
    <source>
        <dbReference type="ARBA" id="ARBA00009897"/>
    </source>
</evidence>
<feature type="binding site" evidence="14">
    <location>
        <position position="141"/>
    </location>
    <ligand>
        <name>Mg(2+)</name>
        <dbReference type="ChEBI" id="CHEBI:18420"/>
        <label>1</label>
    </ligand>
</feature>
<dbReference type="PATRIC" id="fig|1423771.3.peg.1842"/>
<dbReference type="AlphaFoldDB" id="A0A0R1P1A4"/>
<keyword evidence="9 13" id="KW-0067">ATP-binding</keyword>
<evidence type="ECO:0000256" key="15">
    <source>
        <dbReference type="PIRSR" id="PIRSR604809-50"/>
    </source>
</evidence>
<reference evidence="21 22" key="1">
    <citation type="journal article" date="2015" name="Genome Announc.">
        <title>Expanding the biotechnology potential of lactobacilli through comparative genomics of 213 strains and associated genera.</title>
        <authorList>
            <person name="Sun Z."/>
            <person name="Harris H.M."/>
            <person name="McCann A."/>
            <person name="Guo C."/>
            <person name="Argimon S."/>
            <person name="Zhang W."/>
            <person name="Yang X."/>
            <person name="Jeffery I.B."/>
            <person name="Cooney J.C."/>
            <person name="Kagawa T.F."/>
            <person name="Liu W."/>
            <person name="Song Y."/>
            <person name="Salvetti E."/>
            <person name="Wrobel A."/>
            <person name="Rasinkangas P."/>
            <person name="Parkhill J."/>
            <person name="Rea M.C."/>
            <person name="O'Sullivan O."/>
            <person name="Ritari J."/>
            <person name="Douillard F.P."/>
            <person name="Paul Ross R."/>
            <person name="Yang R."/>
            <person name="Briner A.E."/>
            <person name="Felis G.E."/>
            <person name="de Vos W.M."/>
            <person name="Barrangou R."/>
            <person name="Klaenhammer T.R."/>
            <person name="Caufield P.W."/>
            <person name="Cui Y."/>
            <person name="Zhang H."/>
            <person name="O'Toole P.W."/>
        </authorList>
    </citation>
    <scope>NUCLEOTIDE SEQUENCE [LARGE SCALE GENOMIC DNA]</scope>
    <source>
        <strain evidence="21 22">DSM 13345</strain>
    </source>
</reference>
<evidence type="ECO:0000256" key="18">
    <source>
        <dbReference type="RuleBase" id="RU004356"/>
    </source>
</evidence>
<dbReference type="InterPro" id="IPR014746">
    <property type="entry name" value="Gln_synth/guanido_kin_cat_dom"/>
</dbReference>
<dbReference type="SUPFAM" id="SSF55931">
    <property type="entry name" value="Glutamine synthetase/guanido kinase"/>
    <property type="match status" value="1"/>
</dbReference>
<evidence type="ECO:0000259" key="20">
    <source>
        <dbReference type="PROSITE" id="PS51987"/>
    </source>
</evidence>
<dbReference type="Pfam" id="PF00120">
    <property type="entry name" value="Gln-synt_C"/>
    <property type="match status" value="1"/>
</dbReference>
<evidence type="ECO:0000256" key="10">
    <source>
        <dbReference type="ARBA" id="ARBA00022842"/>
    </source>
</evidence>
<dbReference type="InterPro" id="IPR027303">
    <property type="entry name" value="Gln_synth_gly_rich_site"/>
</dbReference>
<dbReference type="InterPro" id="IPR036651">
    <property type="entry name" value="Gln_synt_N_sf"/>
</dbReference>
<dbReference type="Proteomes" id="UP000050901">
    <property type="component" value="Unassembled WGS sequence"/>
</dbReference>
<dbReference type="InterPro" id="IPR008147">
    <property type="entry name" value="Gln_synt_N"/>
</dbReference>
<feature type="binding site" evidence="14">
    <location>
        <position position="205"/>
    </location>
    <ligand>
        <name>Mg(2+)</name>
        <dbReference type="ChEBI" id="CHEBI:18420"/>
        <label>1</label>
    </ligand>
</feature>
<evidence type="ECO:0000256" key="8">
    <source>
        <dbReference type="ARBA" id="ARBA00022741"/>
    </source>
</evidence>
<keyword evidence="15" id="KW-0597">Phosphoprotein</keyword>
<dbReference type="GO" id="GO:0006542">
    <property type="term" value="P:glutamine biosynthetic process"/>
    <property type="evidence" value="ECO:0007669"/>
    <property type="project" value="InterPro"/>
</dbReference>
<comment type="caution">
    <text evidence="21">The sequence shown here is derived from an EMBL/GenBank/DDBJ whole genome shotgun (WGS) entry which is preliminary data.</text>
</comment>
<dbReference type="FunFam" id="3.10.20.70:FF:000005">
    <property type="entry name" value="Glutamine synthetase"/>
    <property type="match status" value="1"/>
</dbReference>
<sequence length="454" mass="51760">MWKEWNKMAKHVFTKEEVHELVEKENVHFLRVMFSDLFGTTKSVDLPVSQLDKLMNNKMMFDGSSIDGFVRINESDMYLYPDMSTWLVFPWGEEHGKVARVICSVHMTDGTPFAGDPRNNLIRVLDDMKKAGFTSFNIGPEPEFFLFKTDEKGNPTTEVNDNENYFDMEPADAGENCRRDIVLALEKMGFDVEAAHHEVAPGQHEVDFKYANALEAADNIQTFKFVVKSVAKKHGLHATFMPKPLSGINGSGMHTNMSLFDKDGNNAFYDEKGELQLSDTAYHFLAGILKHARALTAICNPTVNSYKRLVPGYEAPVYVAWSASNRSPLIRIPDDRKMGTRVEMRSVDCTANPYLAIAAILEAGLDGLRNNLTPMKEVTENIYMMTPEEREAKGIEDLPSNLHNALKSLRADEVVRESMGEHLYKNFFEAKTREYDGYRQHVSDWERDKYMLQY</sequence>
<dbReference type="EC" id="6.3.1.2" evidence="3 18"/>
<dbReference type="GO" id="GO:0004356">
    <property type="term" value="F:glutamine synthetase activity"/>
    <property type="evidence" value="ECO:0007669"/>
    <property type="project" value="UniProtKB-EC"/>
</dbReference>
<keyword evidence="5" id="KW-0963">Cytoplasm</keyword>
<feature type="binding site" evidence="13">
    <location>
        <position position="326"/>
    </location>
    <ligand>
        <name>ATP</name>
        <dbReference type="ChEBI" id="CHEBI:30616"/>
    </ligand>
</feature>
<gene>
    <name evidence="21" type="ORF">FC47_GL001788</name>
</gene>
<feature type="binding site" evidence="12">
    <location>
        <position position="326"/>
    </location>
    <ligand>
        <name>L-glutamate</name>
        <dbReference type="ChEBI" id="CHEBI:29985"/>
    </ligand>
</feature>
<dbReference type="PROSITE" id="PS00180">
    <property type="entry name" value="GLNA_1"/>
    <property type="match status" value="1"/>
</dbReference>
<comment type="cofactor">
    <cofactor evidence="14">
        <name>Mg(2+)</name>
        <dbReference type="ChEBI" id="CHEBI:18420"/>
    </cofactor>
    <text evidence="14">Binds 2 Mg(2+) ions per subunit.</text>
</comment>
<dbReference type="EMBL" id="AZEQ01000006">
    <property type="protein sequence ID" value="KRL26286.1"/>
    <property type="molecule type" value="Genomic_DNA"/>
</dbReference>
<feature type="binding site" evidence="14">
    <location>
        <position position="143"/>
    </location>
    <ligand>
        <name>Mg(2+)</name>
        <dbReference type="ChEBI" id="CHEBI:18420"/>
        <label>1</label>
    </ligand>
</feature>
<dbReference type="NCBIfam" id="TIGR00653">
    <property type="entry name" value="GlnA"/>
    <property type="match status" value="1"/>
</dbReference>
<evidence type="ECO:0000256" key="14">
    <source>
        <dbReference type="PIRSR" id="PIRSR604809-3"/>
    </source>
</evidence>
<comment type="catalytic activity">
    <reaction evidence="11 18">
        <text>L-glutamate + NH4(+) + ATP = L-glutamine + ADP + phosphate + H(+)</text>
        <dbReference type="Rhea" id="RHEA:16169"/>
        <dbReference type="ChEBI" id="CHEBI:15378"/>
        <dbReference type="ChEBI" id="CHEBI:28938"/>
        <dbReference type="ChEBI" id="CHEBI:29985"/>
        <dbReference type="ChEBI" id="CHEBI:30616"/>
        <dbReference type="ChEBI" id="CHEBI:43474"/>
        <dbReference type="ChEBI" id="CHEBI:58359"/>
        <dbReference type="ChEBI" id="CHEBI:456216"/>
        <dbReference type="EC" id="6.3.1.2"/>
    </reaction>
</comment>
<dbReference type="InterPro" id="IPR008146">
    <property type="entry name" value="Gln_synth_cat_dom"/>
</dbReference>
<keyword evidence="8 13" id="KW-0547">Nucleotide-binding</keyword>
<feature type="modified residue" description="O-AMP-tyrosine" evidence="15">
    <location>
        <position position="383"/>
    </location>
</feature>
<dbReference type="Gene3D" id="3.30.590.10">
    <property type="entry name" value="Glutamine synthetase/guanido kinase, catalytic domain"/>
    <property type="match status" value="1"/>
</dbReference>
<dbReference type="SMART" id="SM01230">
    <property type="entry name" value="Gln-synt_C"/>
    <property type="match status" value="1"/>
</dbReference>
<feature type="binding site" evidence="13">
    <location>
        <begin position="208"/>
        <end position="210"/>
    </location>
    <ligand>
        <name>ATP</name>
        <dbReference type="ChEBI" id="CHEBI:30616"/>
    </ligand>
</feature>
<evidence type="ECO:0000256" key="4">
    <source>
        <dbReference type="ARBA" id="ARBA00021364"/>
    </source>
</evidence>
<feature type="binding site" evidence="14">
    <location>
        <position position="343"/>
    </location>
    <ligand>
        <name>Mg(2+)</name>
        <dbReference type="ChEBI" id="CHEBI:18420"/>
        <label>1</label>
    </ligand>
</feature>
<evidence type="ECO:0000313" key="22">
    <source>
        <dbReference type="Proteomes" id="UP000050901"/>
    </source>
</evidence>
<dbReference type="Gene3D" id="3.10.20.70">
    <property type="entry name" value="Glutamine synthetase, N-terminal domain"/>
    <property type="match status" value="1"/>
</dbReference>
<evidence type="ECO:0000256" key="5">
    <source>
        <dbReference type="ARBA" id="ARBA00022490"/>
    </source>
</evidence>
<evidence type="ECO:0000256" key="17">
    <source>
        <dbReference type="RuleBase" id="RU000384"/>
    </source>
</evidence>
<evidence type="ECO:0000256" key="1">
    <source>
        <dbReference type="ARBA" id="ARBA00004496"/>
    </source>
</evidence>
<evidence type="ECO:0000259" key="19">
    <source>
        <dbReference type="PROSITE" id="PS51986"/>
    </source>
</evidence>
<evidence type="ECO:0000256" key="16">
    <source>
        <dbReference type="PROSITE-ProRule" id="PRU01330"/>
    </source>
</evidence>
<evidence type="ECO:0000256" key="12">
    <source>
        <dbReference type="PIRSR" id="PIRSR604809-1"/>
    </source>
</evidence>
<dbReference type="GO" id="GO:0005524">
    <property type="term" value="F:ATP binding"/>
    <property type="evidence" value="ECO:0007669"/>
    <property type="project" value="UniProtKB-KW"/>
</dbReference>
<proteinExistence type="inferred from homology"/>
<feature type="binding site" evidence="12">
    <location>
        <position position="308"/>
    </location>
    <ligand>
        <name>L-glutamate</name>
        <dbReference type="ChEBI" id="CHEBI:29985"/>
    </ligand>
</feature>
<feature type="binding site" evidence="12">
    <location>
        <position position="314"/>
    </location>
    <ligand>
        <name>L-glutamate</name>
        <dbReference type="ChEBI" id="CHEBI:29985"/>
    </ligand>
</feature>
<name>A0A0R1P1A4_LIMMU</name>
<comment type="similarity">
    <text evidence="2 16 17">Belongs to the glutamine synthetase family.</text>
</comment>
<feature type="binding site" evidence="13">
    <location>
        <position position="193"/>
    </location>
    <ligand>
        <name>ATP</name>
        <dbReference type="ChEBI" id="CHEBI:30616"/>
    </ligand>
</feature>